<dbReference type="PANTHER" id="PTHR37984">
    <property type="entry name" value="PROTEIN CBG26694"/>
    <property type="match status" value="1"/>
</dbReference>
<gene>
    <name evidence="1" type="ORF">PACLA_8A080915</name>
</gene>
<dbReference type="EMBL" id="CACRXK020002733">
    <property type="protein sequence ID" value="CAB3995807.1"/>
    <property type="molecule type" value="Genomic_DNA"/>
</dbReference>
<protein>
    <submittedName>
        <fullName evidence="1">Uncharacterized protein</fullName>
    </submittedName>
</protein>
<dbReference type="SUPFAM" id="SSF63825">
    <property type="entry name" value="YWTD domain"/>
    <property type="match status" value="1"/>
</dbReference>
<comment type="caution">
    <text evidence="1">The sequence shown here is derived from an EMBL/GenBank/DDBJ whole genome shotgun (WGS) entry which is preliminary data.</text>
</comment>
<evidence type="ECO:0000313" key="1">
    <source>
        <dbReference type="EMBL" id="CAB3995807.1"/>
    </source>
</evidence>
<reference evidence="1" key="1">
    <citation type="submission" date="2020-04" db="EMBL/GenBank/DDBJ databases">
        <authorList>
            <person name="Alioto T."/>
            <person name="Alioto T."/>
            <person name="Gomez Garrido J."/>
        </authorList>
    </citation>
    <scope>NUCLEOTIDE SEQUENCE</scope>
    <source>
        <strain evidence="1">A484AB</strain>
    </source>
</reference>
<sequence length="223" mass="25196">MFWPGIQAAIRETCQACRTCAQNLTQRPAEPMQSHVVLWSKVSVDLFSFDGKQYLVTVDHYSDFFTGNLVTEIARHYSNNFFPTKTKTYSVRRCGNNKHEYIFYSNATHISYVSVDGGESTAVLSAQSANLGYDEQNYRLWYFGTVEATLYNANLDASGLETVSVPSTFGQFTVDGVNQNIYYLNENDDTVKSIDYSGKHFPEIAALQGGNEFQDIQIDPYSR</sequence>
<dbReference type="InterPro" id="IPR050951">
    <property type="entry name" value="Retrovirus_Pol_polyprotein"/>
</dbReference>
<dbReference type="Proteomes" id="UP001152795">
    <property type="component" value="Unassembled WGS sequence"/>
</dbReference>
<proteinExistence type="predicted"/>
<evidence type="ECO:0000313" key="2">
    <source>
        <dbReference type="Proteomes" id="UP001152795"/>
    </source>
</evidence>
<dbReference type="OrthoDB" id="117296at2759"/>
<name>A0A6S7HMP1_PARCT</name>
<dbReference type="PANTHER" id="PTHR37984:SF8">
    <property type="entry name" value="CCHC-TYPE DOMAIN-CONTAINING PROTEIN"/>
    <property type="match status" value="1"/>
</dbReference>
<organism evidence="1 2">
    <name type="scientific">Paramuricea clavata</name>
    <name type="common">Red gorgonian</name>
    <name type="synonym">Violescent sea-whip</name>
    <dbReference type="NCBI Taxonomy" id="317549"/>
    <lineage>
        <taxon>Eukaryota</taxon>
        <taxon>Metazoa</taxon>
        <taxon>Cnidaria</taxon>
        <taxon>Anthozoa</taxon>
        <taxon>Octocorallia</taxon>
        <taxon>Malacalcyonacea</taxon>
        <taxon>Plexauridae</taxon>
        <taxon>Paramuricea</taxon>
    </lineage>
</organism>
<dbReference type="AlphaFoldDB" id="A0A6S7HMP1"/>
<accession>A0A6S7HMP1</accession>
<dbReference type="Gene3D" id="2.120.10.30">
    <property type="entry name" value="TolB, C-terminal domain"/>
    <property type="match status" value="1"/>
</dbReference>
<keyword evidence="2" id="KW-1185">Reference proteome</keyword>
<dbReference type="InterPro" id="IPR011042">
    <property type="entry name" value="6-blade_b-propeller_TolB-like"/>
</dbReference>